<feature type="region of interest" description="Disordered" evidence="1">
    <location>
        <begin position="48"/>
        <end position="103"/>
    </location>
</feature>
<evidence type="ECO:0000313" key="2">
    <source>
        <dbReference type="EMBL" id="RID50306.1"/>
    </source>
</evidence>
<dbReference type="Proteomes" id="UP000264353">
    <property type="component" value="Chromosome A8"/>
</dbReference>
<gene>
    <name evidence="2" type="ORF">BRARA_H01045</name>
</gene>
<proteinExistence type="predicted"/>
<reference evidence="2 3" key="1">
    <citation type="submission" date="2018-06" db="EMBL/GenBank/DDBJ databases">
        <title>WGS assembly of Brassica rapa FPsc.</title>
        <authorList>
            <person name="Bowman J."/>
            <person name="Kohchi T."/>
            <person name="Yamato K."/>
            <person name="Jenkins J."/>
            <person name="Shu S."/>
            <person name="Ishizaki K."/>
            <person name="Yamaoka S."/>
            <person name="Nishihama R."/>
            <person name="Nakamura Y."/>
            <person name="Berger F."/>
            <person name="Adam C."/>
            <person name="Aki S."/>
            <person name="Althoff F."/>
            <person name="Araki T."/>
            <person name="Arteaga-Vazquez M."/>
            <person name="Balasubrmanian S."/>
            <person name="Bauer D."/>
            <person name="Boehm C."/>
            <person name="Briginshaw L."/>
            <person name="Caballero-Perez J."/>
            <person name="Catarino B."/>
            <person name="Chen F."/>
            <person name="Chiyoda S."/>
            <person name="Chovatia M."/>
            <person name="Davies K."/>
            <person name="Delmans M."/>
            <person name="Demura T."/>
            <person name="Dierschke T."/>
            <person name="Dolan L."/>
            <person name="Dorantes-Acosta A."/>
            <person name="Eklund D."/>
            <person name="Florent S."/>
            <person name="Flores-Sandoval E."/>
            <person name="Fujiyama A."/>
            <person name="Fukuzawa H."/>
            <person name="Galik B."/>
            <person name="Grimanelli D."/>
            <person name="Grimwood J."/>
            <person name="Grossniklaus U."/>
            <person name="Hamada T."/>
            <person name="Haseloff J."/>
            <person name="Hetherington A."/>
            <person name="Higo A."/>
            <person name="Hirakawa Y."/>
            <person name="Hundley H."/>
            <person name="Ikeda Y."/>
            <person name="Inoue K."/>
            <person name="Inoue S."/>
            <person name="Ishida S."/>
            <person name="Jia Q."/>
            <person name="Kakita M."/>
            <person name="Kanazawa T."/>
            <person name="Kawai Y."/>
            <person name="Kawashima T."/>
            <person name="Kennedy M."/>
            <person name="Kinose K."/>
            <person name="Kinoshita T."/>
            <person name="Kohara Y."/>
            <person name="Koide E."/>
            <person name="Komatsu K."/>
            <person name="Kopischke S."/>
            <person name="Kubo M."/>
            <person name="Kyozuka J."/>
            <person name="Lagercrantz U."/>
            <person name="Lin S."/>
            <person name="Lindquist E."/>
            <person name="Lipzen A."/>
            <person name="Lu C."/>
            <person name="Luna E."/>
            <person name="Martienssen R."/>
            <person name="Minamino N."/>
            <person name="Mizutani M."/>
            <person name="Mizutani M."/>
            <person name="Mochizuki N."/>
            <person name="Monte I."/>
            <person name="Mosher R."/>
            <person name="Nagasaki H."/>
            <person name="Nakagami H."/>
            <person name="Naramoto S."/>
            <person name="Nishitani K."/>
            <person name="Ohtani M."/>
            <person name="Okamoto T."/>
            <person name="Okumura M."/>
            <person name="Phillips J."/>
            <person name="Pollak B."/>
            <person name="Reinders A."/>
            <person name="Roevekamp M."/>
            <person name="Sano R."/>
            <person name="Sawa S."/>
            <person name="Schmid M."/>
            <person name="Shirakawa M."/>
            <person name="Solano R."/>
            <person name="Spunde A."/>
            <person name="Suetsugu N."/>
            <person name="Sugano S."/>
            <person name="Sugiyama A."/>
            <person name="Sun R."/>
            <person name="Suzuki Y."/>
            <person name="Takenaka M."/>
            <person name="Takezawa D."/>
            <person name="Tomogane H."/>
            <person name="Tsuzuki M."/>
            <person name="Ueda T."/>
            <person name="Umeda M."/>
            <person name="Ward J."/>
            <person name="Watanabe Y."/>
            <person name="Yazaki K."/>
            <person name="Yokoyama R."/>
            <person name="Yoshitake Y."/>
            <person name="Yotsui I."/>
            <person name="Zachgo S."/>
            <person name="Schmutz J."/>
        </authorList>
    </citation>
    <scope>NUCLEOTIDE SEQUENCE [LARGE SCALE GENOMIC DNA]</scope>
    <source>
        <strain evidence="3">cv. B-3</strain>
    </source>
</reference>
<dbReference type="AlphaFoldDB" id="A0A397YHY0"/>
<feature type="compositionally biased region" description="Polar residues" evidence="1">
    <location>
        <begin position="48"/>
        <end position="58"/>
    </location>
</feature>
<evidence type="ECO:0000313" key="3">
    <source>
        <dbReference type="Proteomes" id="UP000264353"/>
    </source>
</evidence>
<feature type="compositionally biased region" description="Low complexity" evidence="1">
    <location>
        <begin position="59"/>
        <end position="84"/>
    </location>
</feature>
<name>A0A397YHY0_BRACM</name>
<dbReference type="EMBL" id="CM010635">
    <property type="protein sequence ID" value="RID50306.1"/>
    <property type="molecule type" value="Genomic_DNA"/>
</dbReference>
<evidence type="ECO:0000256" key="1">
    <source>
        <dbReference type="SAM" id="MobiDB-lite"/>
    </source>
</evidence>
<sequence>MFLNSKKSTRPSLFRSTEMIILSTLSISPPSGNPSFFKTACNSLAQMNPSPFSSNTLNASARSDSSAAAGEERSSSPAKKQSSSVLWREEKSSKLRPVFPGWM</sequence>
<organism evidence="2 3">
    <name type="scientific">Brassica campestris</name>
    <name type="common">Field mustard</name>
    <dbReference type="NCBI Taxonomy" id="3711"/>
    <lineage>
        <taxon>Eukaryota</taxon>
        <taxon>Viridiplantae</taxon>
        <taxon>Streptophyta</taxon>
        <taxon>Embryophyta</taxon>
        <taxon>Tracheophyta</taxon>
        <taxon>Spermatophyta</taxon>
        <taxon>Magnoliopsida</taxon>
        <taxon>eudicotyledons</taxon>
        <taxon>Gunneridae</taxon>
        <taxon>Pentapetalae</taxon>
        <taxon>rosids</taxon>
        <taxon>malvids</taxon>
        <taxon>Brassicales</taxon>
        <taxon>Brassicaceae</taxon>
        <taxon>Brassiceae</taxon>
        <taxon>Brassica</taxon>
    </lineage>
</organism>
<protein>
    <submittedName>
        <fullName evidence="2">Uncharacterized protein</fullName>
    </submittedName>
</protein>
<accession>A0A397YHY0</accession>